<proteinExistence type="predicted"/>
<dbReference type="RefSeq" id="WP_223994125.1">
    <property type="nucleotide sequence ID" value="NZ_CAJZAG010000012.1"/>
</dbReference>
<name>A0ABM8XUJ3_9BURK</name>
<evidence type="ECO:0000313" key="1">
    <source>
        <dbReference type="EMBL" id="CAG9184033.1"/>
    </source>
</evidence>
<dbReference type="EMBL" id="CAJZAG010000012">
    <property type="protein sequence ID" value="CAG9184033.1"/>
    <property type="molecule type" value="Genomic_DNA"/>
</dbReference>
<comment type="caution">
    <text evidence="1">The sequence shown here is derived from an EMBL/GenBank/DDBJ whole genome shotgun (WGS) entry which is preliminary data.</text>
</comment>
<dbReference type="InterPro" id="IPR043733">
    <property type="entry name" value="DUF5677"/>
</dbReference>
<sequence>MDDLQIKGFLSPAMAEQRALARQKFAEDFRRCEHESERAMARLCATEVAGMSAPTLFATAYWVKCLRACQGAILQAEFGMLPEAQTLVRGAVESLFYAVALVRRPELVLRLEDHDAIERRKQAGGMLKVPTIMQHVGDATRAQLEALASDRATRDFPTYEAAEAAGLLELYQTLYRGFSRGAAHSTLKALDHELIREADGSLTLNFGPSYDALPDTLEMIGVCLRAGIDALDGQLVPVVRAIQ</sequence>
<gene>
    <name evidence="1" type="ORF">LMG32289_05491</name>
</gene>
<dbReference type="Proteomes" id="UP000706525">
    <property type="component" value="Unassembled WGS sequence"/>
</dbReference>
<protein>
    <submittedName>
        <fullName evidence="1">Uncharacterized protein</fullName>
    </submittedName>
</protein>
<dbReference type="Pfam" id="PF18928">
    <property type="entry name" value="DUF5677"/>
    <property type="match status" value="1"/>
</dbReference>
<reference evidence="1 2" key="1">
    <citation type="submission" date="2021-08" db="EMBL/GenBank/DDBJ databases">
        <authorList>
            <person name="Peeters C."/>
        </authorList>
    </citation>
    <scope>NUCLEOTIDE SEQUENCE [LARGE SCALE GENOMIC DNA]</scope>
    <source>
        <strain evidence="1 2">LMG 32289</strain>
    </source>
</reference>
<keyword evidence="2" id="KW-1185">Reference proteome</keyword>
<organism evidence="1 2">
    <name type="scientific">Cupriavidus pampae</name>
    <dbReference type="NCBI Taxonomy" id="659251"/>
    <lineage>
        <taxon>Bacteria</taxon>
        <taxon>Pseudomonadati</taxon>
        <taxon>Pseudomonadota</taxon>
        <taxon>Betaproteobacteria</taxon>
        <taxon>Burkholderiales</taxon>
        <taxon>Burkholderiaceae</taxon>
        <taxon>Cupriavidus</taxon>
    </lineage>
</organism>
<evidence type="ECO:0000313" key="2">
    <source>
        <dbReference type="Proteomes" id="UP000706525"/>
    </source>
</evidence>
<accession>A0ABM8XUJ3</accession>